<keyword evidence="12" id="KW-1185">Reference proteome</keyword>
<feature type="transmembrane region" description="Helical" evidence="9">
    <location>
        <begin position="138"/>
        <end position="156"/>
    </location>
</feature>
<sequence>MLARHAKENPKFPSGRPKSIARILPPRDNTAVVLAIRHVITSTYATGHCGTSHLHTMFNLKTHHKRTLVVASHVSLAGLLYGLDTGSIGPITTMPQFSESIGHLTPTQQGVYVASILLAAAASSLASGHVSDAISRRYGILTGAILSIVGTVLSAASPNFAALIVARLISGAGFGQCIAVSTVYLVELAPKSIRGVAACMVQLYVVLGITVGYFISYGSQGIQSSLSWRLPFIIQAAIAAALASGVFLMPSSPRWLLQKGRKDDAVAVLNRYRATELKVKQELDAMNASMESNTQEKNVKFMVMFQKRYIKRTMLGVFLMSFQQLTGIDVVLYYAPIIFQQAGIGSTRATFLASGVSGIVMLVSTIPAQIWIDRWGRRRPLIYGGAAMSACLIIIGSLYAKFGERGATEITLRSTTAQWFVIVLTYIFVANFSWSWAVVGKIYSCEIIPTHIRAKVASLELLANWLVNFAVTLSAPVFLRSSPSGPYFLYGFATLVAVGVCIVMPETKGKSLEEIESDFEKSNTETLPESTATA</sequence>
<dbReference type="PROSITE" id="PS50850">
    <property type="entry name" value="MFS"/>
    <property type="match status" value="1"/>
</dbReference>
<dbReference type="Proteomes" id="UP000054516">
    <property type="component" value="Unassembled WGS sequence"/>
</dbReference>
<evidence type="ECO:0000256" key="9">
    <source>
        <dbReference type="SAM" id="Phobius"/>
    </source>
</evidence>
<dbReference type="FunFam" id="1.20.1250.20:FF:000134">
    <property type="entry name" value="MFS sugar transporter protein"/>
    <property type="match status" value="1"/>
</dbReference>
<dbReference type="AlphaFoldDB" id="A0A1W2TQF5"/>
<dbReference type="NCBIfam" id="TIGR00879">
    <property type="entry name" value="SP"/>
    <property type="match status" value="1"/>
</dbReference>
<feature type="compositionally biased region" description="Polar residues" evidence="8">
    <location>
        <begin position="524"/>
        <end position="534"/>
    </location>
</feature>
<dbReference type="PANTHER" id="PTHR48022">
    <property type="entry name" value="PLASTIDIC GLUCOSE TRANSPORTER 4"/>
    <property type="match status" value="1"/>
</dbReference>
<evidence type="ECO:0000313" key="11">
    <source>
        <dbReference type="EMBL" id="GAP90668.1"/>
    </source>
</evidence>
<feature type="transmembrane region" description="Helical" evidence="9">
    <location>
        <begin position="461"/>
        <end position="479"/>
    </location>
</feature>
<feature type="transmembrane region" description="Helical" evidence="9">
    <location>
        <begin position="381"/>
        <end position="399"/>
    </location>
</feature>
<protein>
    <submittedName>
        <fullName evidence="11">Putative general substrate transporter</fullName>
    </submittedName>
</protein>
<dbReference type="SUPFAM" id="SSF103473">
    <property type="entry name" value="MFS general substrate transporter"/>
    <property type="match status" value="1"/>
</dbReference>
<comment type="subcellular location">
    <subcellularLocation>
        <location evidence="1">Membrane</location>
        <topology evidence="1">Multi-pass membrane protein</topology>
    </subcellularLocation>
</comment>
<feature type="transmembrane region" description="Helical" evidence="9">
    <location>
        <begin position="314"/>
        <end position="339"/>
    </location>
</feature>
<dbReference type="Gene3D" id="1.20.1250.20">
    <property type="entry name" value="MFS general substrate transporter like domains"/>
    <property type="match status" value="1"/>
</dbReference>
<evidence type="ECO:0000256" key="2">
    <source>
        <dbReference type="ARBA" id="ARBA00010992"/>
    </source>
</evidence>
<organism evidence="11">
    <name type="scientific">Rosellinia necatrix</name>
    <name type="common">White root-rot fungus</name>
    <dbReference type="NCBI Taxonomy" id="77044"/>
    <lineage>
        <taxon>Eukaryota</taxon>
        <taxon>Fungi</taxon>
        <taxon>Dikarya</taxon>
        <taxon>Ascomycota</taxon>
        <taxon>Pezizomycotina</taxon>
        <taxon>Sordariomycetes</taxon>
        <taxon>Xylariomycetidae</taxon>
        <taxon>Xylariales</taxon>
        <taxon>Xylariaceae</taxon>
        <taxon>Rosellinia</taxon>
    </lineage>
</organism>
<feature type="compositionally biased region" description="Basic and acidic residues" evidence="8">
    <location>
        <begin position="1"/>
        <end position="10"/>
    </location>
</feature>
<dbReference type="InterPro" id="IPR005828">
    <property type="entry name" value="MFS_sugar_transport-like"/>
</dbReference>
<evidence type="ECO:0000313" key="12">
    <source>
        <dbReference type="Proteomes" id="UP000054516"/>
    </source>
</evidence>
<evidence type="ECO:0000256" key="6">
    <source>
        <dbReference type="ARBA" id="ARBA00023136"/>
    </source>
</evidence>
<evidence type="ECO:0000256" key="3">
    <source>
        <dbReference type="ARBA" id="ARBA00022448"/>
    </source>
</evidence>
<reference evidence="11" key="1">
    <citation type="submission" date="2016-03" db="EMBL/GenBank/DDBJ databases">
        <title>Draft genome sequence of Rosellinia necatrix.</title>
        <authorList>
            <person name="Kanematsu S."/>
        </authorList>
    </citation>
    <scope>NUCLEOTIDE SEQUENCE [LARGE SCALE GENOMIC DNA]</scope>
    <source>
        <strain evidence="11">W97</strain>
    </source>
</reference>
<comment type="similarity">
    <text evidence="2 7">Belongs to the major facilitator superfamily. Sugar transporter (TC 2.A.1.1) family.</text>
</comment>
<dbReference type="GO" id="GO:0016020">
    <property type="term" value="C:membrane"/>
    <property type="evidence" value="ECO:0007669"/>
    <property type="project" value="UniProtKB-SubCell"/>
</dbReference>
<feature type="transmembrane region" description="Helical" evidence="9">
    <location>
        <begin position="485"/>
        <end position="504"/>
    </location>
</feature>
<dbReference type="InterPro" id="IPR036259">
    <property type="entry name" value="MFS_trans_sf"/>
</dbReference>
<evidence type="ECO:0000256" key="1">
    <source>
        <dbReference type="ARBA" id="ARBA00004141"/>
    </source>
</evidence>
<feature type="transmembrane region" description="Helical" evidence="9">
    <location>
        <begin position="193"/>
        <end position="216"/>
    </location>
</feature>
<feature type="transmembrane region" description="Helical" evidence="9">
    <location>
        <begin position="67"/>
        <end position="89"/>
    </location>
</feature>
<dbReference type="InterPro" id="IPR003663">
    <property type="entry name" value="Sugar/inositol_transpt"/>
</dbReference>
<dbReference type="PRINTS" id="PR00171">
    <property type="entry name" value="SUGRTRNSPORT"/>
</dbReference>
<feature type="transmembrane region" description="Helical" evidence="9">
    <location>
        <begin position="351"/>
        <end position="372"/>
    </location>
</feature>
<proteinExistence type="inferred from homology"/>
<keyword evidence="4 9" id="KW-0812">Transmembrane</keyword>
<feature type="domain" description="Major facilitator superfamily (MFS) profile" evidence="10">
    <location>
        <begin position="70"/>
        <end position="508"/>
    </location>
</feature>
<dbReference type="InterPro" id="IPR020846">
    <property type="entry name" value="MFS_dom"/>
</dbReference>
<evidence type="ECO:0000259" key="10">
    <source>
        <dbReference type="PROSITE" id="PS50850"/>
    </source>
</evidence>
<gene>
    <name evidence="11" type="ORF">SAMD00023353_4800150</name>
</gene>
<dbReference type="InterPro" id="IPR050360">
    <property type="entry name" value="MFS_Sugar_Transporters"/>
</dbReference>
<feature type="transmembrane region" description="Helical" evidence="9">
    <location>
        <begin position="109"/>
        <end position="126"/>
    </location>
</feature>
<keyword evidence="6 9" id="KW-0472">Membrane</keyword>
<dbReference type="OMA" id="ESHSAQW"/>
<dbReference type="Pfam" id="PF00083">
    <property type="entry name" value="Sugar_tr"/>
    <property type="match status" value="1"/>
</dbReference>
<dbReference type="EMBL" id="DF977493">
    <property type="protein sequence ID" value="GAP90668.1"/>
    <property type="molecule type" value="Genomic_DNA"/>
</dbReference>
<feature type="region of interest" description="Disordered" evidence="8">
    <location>
        <begin position="1"/>
        <end position="20"/>
    </location>
</feature>
<evidence type="ECO:0000256" key="8">
    <source>
        <dbReference type="SAM" id="MobiDB-lite"/>
    </source>
</evidence>
<keyword evidence="5 9" id="KW-1133">Transmembrane helix</keyword>
<dbReference type="GO" id="GO:0005351">
    <property type="term" value="F:carbohydrate:proton symporter activity"/>
    <property type="evidence" value="ECO:0007669"/>
    <property type="project" value="TreeGrafter"/>
</dbReference>
<evidence type="ECO:0000256" key="5">
    <source>
        <dbReference type="ARBA" id="ARBA00022989"/>
    </source>
</evidence>
<accession>A0A1W2TQF5</accession>
<evidence type="ECO:0000256" key="7">
    <source>
        <dbReference type="RuleBase" id="RU003346"/>
    </source>
</evidence>
<feature type="region of interest" description="Disordered" evidence="8">
    <location>
        <begin position="515"/>
        <end position="534"/>
    </location>
</feature>
<dbReference type="PANTHER" id="PTHR48022:SF20">
    <property type="entry name" value="MAJOR FACILITATOR SUPERFAMILY (MFS) PROFILE DOMAIN-CONTAINING PROTEIN-RELATED"/>
    <property type="match status" value="1"/>
</dbReference>
<keyword evidence="3 7" id="KW-0813">Transport</keyword>
<dbReference type="PROSITE" id="PS00217">
    <property type="entry name" value="SUGAR_TRANSPORT_2"/>
    <property type="match status" value="1"/>
</dbReference>
<dbReference type="InterPro" id="IPR005829">
    <property type="entry name" value="Sugar_transporter_CS"/>
</dbReference>
<name>A0A1W2TQF5_ROSNE</name>
<feature type="transmembrane region" description="Helical" evidence="9">
    <location>
        <begin position="162"/>
        <end position="186"/>
    </location>
</feature>
<feature type="transmembrane region" description="Helical" evidence="9">
    <location>
        <begin position="419"/>
        <end position="440"/>
    </location>
</feature>
<dbReference type="OrthoDB" id="5399138at2759"/>
<feature type="transmembrane region" description="Helical" evidence="9">
    <location>
        <begin position="228"/>
        <end position="249"/>
    </location>
</feature>
<evidence type="ECO:0000256" key="4">
    <source>
        <dbReference type="ARBA" id="ARBA00022692"/>
    </source>
</evidence>